<reference evidence="1 2" key="1">
    <citation type="journal article" date="2020" name="Front. Microbiol.">
        <title>Single-cell genomics of novel Actinobacteria with the Wood-Ljungdahl pathway discovered in a serpentinizing system.</title>
        <authorList>
            <person name="Merino N."/>
            <person name="Kawai M."/>
            <person name="Boyd E.S."/>
            <person name="Colman D.R."/>
            <person name="McGlynn S.E."/>
            <person name="Nealson K.H."/>
            <person name="Kurokawa K."/>
            <person name="Hongoh Y."/>
        </authorList>
    </citation>
    <scope>NUCLEOTIDE SEQUENCE [LARGE SCALE GENOMIC DNA]</scope>
    <source>
        <strain evidence="1 2">S47</strain>
    </source>
</reference>
<accession>A0A6V8Q1N8</accession>
<evidence type="ECO:0000313" key="2">
    <source>
        <dbReference type="Proteomes" id="UP000569018"/>
    </source>
</evidence>
<comment type="caution">
    <text evidence="1">The sequence shown here is derived from an EMBL/GenBank/DDBJ whole genome shotgun (WGS) entry which is preliminary data.</text>
</comment>
<sequence length="69" mass="7888">MLNSARLLVEKYDSSAYKINEVHDGDIVEIVKALTVEERYGFSTKKAHMFLRGCLKTPISKTHLPLRPQ</sequence>
<evidence type="ECO:0000313" key="1">
    <source>
        <dbReference type="EMBL" id="GFP38685.1"/>
    </source>
</evidence>
<gene>
    <name evidence="1" type="ORF">HKBW3S47_00386</name>
</gene>
<dbReference type="EMBL" id="BLSD01000011">
    <property type="protein sequence ID" value="GFP38685.1"/>
    <property type="molecule type" value="Genomic_DNA"/>
</dbReference>
<dbReference type="AlphaFoldDB" id="A0A6V8Q1N8"/>
<dbReference type="Proteomes" id="UP000569018">
    <property type="component" value="Unassembled WGS sequence"/>
</dbReference>
<protein>
    <submittedName>
        <fullName evidence="1">Uncharacterized protein</fullName>
    </submittedName>
</protein>
<proteinExistence type="predicted"/>
<name>A0A6V8Q1N8_9ACTN</name>
<feature type="non-terminal residue" evidence="1">
    <location>
        <position position="69"/>
    </location>
</feature>
<organism evidence="1 2">
    <name type="scientific">Candidatus Hakubella thermalkaliphila</name>
    <dbReference type="NCBI Taxonomy" id="2754717"/>
    <lineage>
        <taxon>Bacteria</taxon>
        <taxon>Bacillati</taxon>
        <taxon>Actinomycetota</taxon>
        <taxon>Actinomycetota incertae sedis</taxon>
        <taxon>Candidatus Hakubellales</taxon>
        <taxon>Candidatus Hakubellaceae</taxon>
        <taxon>Candidatus Hakubella</taxon>
    </lineage>
</organism>